<dbReference type="InterPro" id="IPR050769">
    <property type="entry name" value="NAT_camello-type"/>
</dbReference>
<dbReference type="InterPro" id="IPR041656">
    <property type="entry name" value="TPR_5"/>
</dbReference>
<dbReference type="PROSITE" id="PS51186">
    <property type="entry name" value="GNAT"/>
    <property type="match status" value="1"/>
</dbReference>
<accession>A0A2T2XA02</accession>
<dbReference type="Pfam" id="PF00583">
    <property type="entry name" value="Acetyltransf_1"/>
    <property type="match status" value="1"/>
</dbReference>
<dbReference type="Pfam" id="PF12688">
    <property type="entry name" value="TPR_5"/>
    <property type="match status" value="1"/>
</dbReference>
<reference evidence="3 4" key="1">
    <citation type="journal article" date="2014" name="BMC Genomics">
        <title>Comparison of environmental and isolate Sulfobacillus genomes reveals diverse carbon, sulfur, nitrogen, and hydrogen metabolisms.</title>
        <authorList>
            <person name="Justice N.B."/>
            <person name="Norman A."/>
            <person name="Brown C.T."/>
            <person name="Singh A."/>
            <person name="Thomas B.C."/>
            <person name="Banfield J.F."/>
        </authorList>
    </citation>
    <scope>NUCLEOTIDE SEQUENCE [LARGE SCALE GENOMIC DNA]</scope>
    <source>
        <strain evidence="3">AMDSBA1</strain>
    </source>
</reference>
<dbReference type="InterPro" id="IPR011990">
    <property type="entry name" value="TPR-like_helical_dom_sf"/>
</dbReference>
<sequence>MNMDWEDGWKRLVTEGWANRDEPPSLLAYFEHLVSVHPNSGRARFELANVLDYLSREEEAVVVYREAINLGLSKEYEAYAKVQLASSLRNLGNADEAVRLLRDIVSRYPHHLSFVIFLALSLHSEGRSAEALQVLVQTILHECETPDLLRYRRSLTQYAAAIHDPRGNQTRDPSSLSIHPHSPQAPWPWDLLLLADPSRTRIQNYCRDGLCYVAQWHEEIVGVYVIALNTDGGAELMNIAVREDWQGQGLGQRLVQHAENTARNLGCLWLDVATGNSSLLQLRLYQRAGFRITDIVPDFFVLHYNQLIMENGIPCRDQIRLRKQLVADAP</sequence>
<dbReference type="SUPFAM" id="SSF55729">
    <property type="entry name" value="Acyl-CoA N-acyltransferases (Nat)"/>
    <property type="match status" value="1"/>
</dbReference>
<dbReference type="EMBL" id="PXYT01000003">
    <property type="protein sequence ID" value="PSR31343.1"/>
    <property type="molecule type" value="Genomic_DNA"/>
</dbReference>
<dbReference type="Gene3D" id="3.40.630.30">
    <property type="match status" value="1"/>
</dbReference>
<dbReference type="Gene3D" id="1.25.40.10">
    <property type="entry name" value="Tetratricopeptide repeat domain"/>
    <property type="match status" value="1"/>
</dbReference>
<dbReference type="InterPro" id="IPR000182">
    <property type="entry name" value="GNAT_dom"/>
</dbReference>
<evidence type="ECO:0000259" key="2">
    <source>
        <dbReference type="PROSITE" id="PS51186"/>
    </source>
</evidence>
<protein>
    <recommendedName>
        <fullName evidence="2">N-acetyltransferase domain-containing protein</fullName>
    </recommendedName>
</protein>
<evidence type="ECO:0000256" key="1">
    <source>
        <dbReference type="ARBA" id="ARBA00022679"/>
    </source>
</evidence>
<gene>
    <name evidence="3" type="ORF">C7B43_02960</name>
</gene>
<dbReference type="SUPFAM" id="SSF48452">
    <property type="entry name" value="TPR-like"/>
    <property type="match status" value="1"/>
</dbReference>
<comment type="caution">
    <text evidence="3">The sequence shown here is derived from an EMBL/GenBank/DDBJ whole genome shotgun (WGS) entry which is preliminary data.</text>
</comment>
<feature type="domain" description="N-acetyltransferase" evidence="2">
    <location>
        <begin position="173"/>
        <end position="314"/>
    </location>
</feature>
<dbReference type="PANTHER" id="PTHR13947:SF37">
    <property type="entry name" value="LD18367P"/>
    <property type="match status" value="1"/>
</dbReference>
<name>A0A2T2XA02_9FIRM</name>
<dbReference type="Proteomes" id="UP000242699">
    <property type="component" value="Unassembled WGS sequence"/>
</dbReference>
<evidence type="ECO:0000313" key="4">
    <source>
        <dbReference type="Proteomes" id="UP000242699"/>
    </source>
</evidence>
<proteinExistence type="predicted"/>
<organism evidence="3 4">
    <name type="scientific">Sulfobacillus benefaciens</name>
    <dbReference type="NCBI Taxonomy" id="453960"/>
    <lineage>
        <taxon>Bacteria</taxon>
        <taxon>Bacillati</taxon>
        <taxon>Bacillota</taxon>
        <taxon>Clostridia</taxon>
        <taxon>Eubacteriales</taxon>
        <taxon>Clostridiales Family XVII. Incertae Sedis</taxon>
        <taxon>Sulfobacillus</taxon>
    </lineage>
</organism>
<evidence type="ECO:0000313" key="3">
    <source>
        <dbReference type="EMBL" id="PSR31343.1"/>
    </source>
</evidence>
<dbReference type="InterPro" id="IPR016181">
    <property type="entry name" value="Acyl_CoA_acyltransferase"/>
</dbReference>
<dbReference type="PANTHER" id="PTHR13947">
    <property type="entry name" value="GNAT FAMILY N-ACETYLTRANSFERASE"/>
    <property type="match status" value="1"/>
</dbReference>
<dbReference type="GO" id="GO:0008080">
    <property type="term" value="F:N-acetyltransferase activity"/>
    <property type="evidence" value="ECO:0007669"/>
    <property type="project" value="InterPro"/>
</dbReference>
<dbReference type="AlphaFoldDB" id="A0A2T2XA02"/>
<dbReference type="CDD" id="cd04301">
    <property type="entry name" value="NAT_SF"/>
    <property type="match status" value="1"/>
</dbReference>
<keyword evidence="1" id="KW-0808">Transferase</keyword>